<dbReference type="Pfam" id="PF13682">
    <property type="entry name" value="CZB"/>
    <property type="match status" value="1"/>
</dbReference>
<dbReference type="GO" id="GO:0006935">
    <property type="term" value="P:chemotaxis"/>
    <property type="evidence" value="ECO:0007669"/>
    <property type="project" value="InterPro"/>
</dbReference>
<accession>A0A5B7YGX0</accession>
<dbReference type="Gene3D" id="6.10.250.3200">
    <property type="match status" value="1"/>
</dbReference>
<comment type="subcellular location">
    <subcellularLocation>
        <location evidence="1">Membrane</location>
    </subcellularLocation>
</comment>
<gene>
    <name evidence="7" type="ORF">FBQ74_15990</name>
</gene>
<dbReference type="PANTHER" id="PTHR32089:SF70">
    <property type="entry name" value="ENERGY TAXIS MODULATING METHYL ACCEPTING SENSORY TRANSDUCER"/>
    <property type="match status" value="1"/>
</dbReference>
<dbReference type="InterPro" id="IPR025991">
    <property type="entry name" value="Chemoreceptor_zinc-bind_dom"/>
</dbReference>
<proteinExistence type="inferred from homology"/>
<dbReference type="Pfam" id="PF00015">
    <property type="entry name" value="MCPsignal"/>
    <property type="match status" value="1"/>
</dbReference>
<dbReference type="AlphaFoldDB" id="A0A5B7YGX0"/>
<dbReference type="EMBL" id="CP039852">
    <property type="protein sequence ID" value="QCZ94877.1"/>
    <property type="molecule type" value="Genomic_DNA"/>
</dbReference>
<dbReference type="KEGG" id="salk:FBQ74_15990"/>
<evidence type="ECO:0000259" key="6">
    <source>
        <dbReference type="PROSITE" id="PS50111"/>
    </source>
</evidence>
<evidence type="ECO:0000313" key="7">
    <source>
        <dbReference type="EMBL" id="QCZ94877.1"/>
    </source>
</evidence>
<dbReference type="SMART" id="SM00283">
    <property type="entry name" value="MA"/>
    <property type="match status" value="1"/>
</dbReference>
<dbReference type="PRINTS" id="PR00260">
    <property type="entry name" value="CHEMTRNSDUCR"/>
</dbReference>
<sequence>MLVLRSSFDEKQQEIARLEQEKAALQDKIYHLETALDEERSRNGVLQNQVDAGAADVLSQSLLESLNQVADIRETVAHSYELISNESSNLSNIDSLFTSSSASLQSIGQAMEALNARMGQMSERIAGLSDTADNINKFVSTITSISDQTNLLALNAAIEAARAGDAGRGFSVVADEVRALANETNKSASEVAELVKGIIQSTKAAVGAVSELQENNTHLTSGVNDLSQDYDQMVSHCSSMKETITVASHQTFIQTVKLDHVAWKSEVYAMMNGGSHKRIDELVDHRACRLGQWYQQQAGTALAQSDAFVRLEAPHAKVHRTGTEAVSAFHNNHKEQAYRLLRDMEKASQETMVLLDRLAHEAAR</sequence>
<protein>
    <submittedName>
        <fullName evidence="7">Chemotaxis protein</fullName>
    </submittedName>
</protein>
<evidence type="ECO:0000256" key="2">
    <source>
        <dbReference type="ARBA" id="ARBA00023224"/>
    </source>
</evidence>
<dbReference type="InterPro" id="IPR004090">
    <property type="entry name" value="Chemotax_Me-accpt_rcpt"/>
</dbReference>
<dbReference type="InterPro" id="IPR004089">
    <property type="entry name" value="MCPsignal_dom"/>
</dbReference>
<dbReference type="SUPFAM" id="SSF58104">
    <property type="entry name" value="Methyl-accepting chemotaxis protein (MCP) signaling domain"/>
    <property type="match status" value="1"/>
</dbReference>
<feature type="domain" description="Methyl-accepting transducer" evidence="6">
    <location>
        <begin position="59"/>
        <end position="269"/>
    </location>
</feature>
<feature type="coiled-coil region" evidence="5">
    <location>
        <begin position="1"/>
        <end position="35"/>
    </location>
</feature>
<dbReference type="Proteomes" id="UP000304912">
    <property type="component" value="Chromosome"/>
</dbReference>
<comment type="similarity">
    <text evidence="3">Belongs to the methyl-accepting chemotaxis (MCP) protein family.</text>
</comment>
<dbReference type="PROSITE" id="PS50111">
    <property type="entry name" value="CHEMOTAXIS_TRANSDUC_2"/>
    <property type="match status" value="1"/>
</dbReference>
<evidence type="ECO:0000256" key="3">
    <source>
        <dbReference type="ARBA" id="ARBA00029447"/>
    </source>
</evidence>
<name>A0A5B7YGX0_9ALTE</name>
<organism evidence="7 8">
    <name type="scientific">Salinimonas iocasae</name>
    <dbReference type="NCBI Taxonomy" id="2572577"/>
    <lineage>
        <taxon>Bacteria</taxon>
        <taxon>Pseudomonadati</taxon>
        <taxon>Pseudomonadota</taxon>
        <taxon>Gammaproteobacteria</taxon>
        <taxon>Alteromonadales</taxon>
        <taxon>Alteromonadaceae</taxon>
        <taxon>Alteromonas/Salinimonas group</taxon>
        <taxon>Salinimonas</taxon>
    </lineage>
</organism>
<dbReference type="OrthoDB" id="9808588at2"/>
<evidence type="ECO:0000256" key="1">
    <source>
        <dbReference type="ARBA" id="ARBA00004370"/>
    </source>
</evidence>
<keyword evidence="2 4" id="KW-0807">Transducer</keyword>
<evidence type="ECO:0000256" key="4">
    <source>
        <dbReference type="PROSITE-ProRule" id="PRU00284"/>
    </source>
</evidence>
<keyword evidence="5" id="KW-0175">Coiled coil</keyword>
<dbReference type="GO" id="GO:0016020">
    <property type="term" value="C:membrane"/>
    <property type="evidence" value="ECO:0007669"/>
    <property type="project" value="UniProtKB-SubCell"/>
</dbReference>
<dbReference type="RefSeq" id="WP_139757609.1">
    <property type="nucleotide sequence ID" value="NZ_CP039852.1"/>
</dbReference>
<evidence type="ECO:0000313" key="8">
    <source>
        <dbReference type="Proteomes" id="UP000304912"/>
    </source>
</evidence>
<keyword evidence="8" id="KW-1185">Reference proteome</keyword>
<evidence type="ECO:0000256" key="5">
    <source>
        <dbReference type="SAM" id="Coils"/>
    </source>
</evidence>
<dbReference type="GO" id="GO:0007165">
    <property type="term" value="P:signal transduction"/>
    <property type="evidence" value="ECO:0007669"/>
    <property type="project" value="UniProtKB-KW"/>
</dbReference>
<dbReference type="PANTHER" id="PTHR32089">
    <property type="entry name" value="METHYL-ACCEPTING CHEMOTAXIS PROTEIN MCPB"/>
    <property type="match status" value="1"/>
</dbReference>
<dbReference type="Gene3D" id="1.20.120.30">
    <property type="entry name" value="Aspartate receptor, ligand-binding domain"/>
    <property type="match status" value="1"/>
</dbReference>
<dbReference type="GO" id="GO:0004888">
    <property type="term" value="F:transmembrane signaling receptor activity"/>
    <property type="evidence" value="ECO:0007669"/>
    <property type="project" value="InterPro"/>
</dbReference>
<reference evidence="7 8" key="1">
    <citation type="submission" date="2019-04" db="EMBL/GenBank/DDBJ databases">
        <title>Salinimonas iocasae sp. nov., a halophilic bacterium isolated from the outer tube casing of tubeworms in Okinawa Trough.</title>
        <authorList>
            <person name="Zhang H."/>
            <person name="Wang H."/>
            <person name="Li C."/>
        </authorList>
    </citation>
    <scope>NUCLEOTIDE SEQUENCE [LARGE SCALE GENOMIC DNA]</scope>
    <source>
        <strain evidence="7 8">KX18D6</strain>
    </source>
</reference>